<dbReference type="EMBL" id="OX597834">
    <property type="protein sequence ID" value="CAI9738197.1"/>
    <property type="molecule type" value="Genomic_DNA"/>
</dbReference>
<organism evidence="1 2">
    <name type="scientific">Octopus vulgaris</name>
    <name type="common">Common octopus</name>
    <dbReference type="NCBI Taxonomy" id="6645"/>
    <lineage>
        <taxon>Eukaryota</taxon>
        <taxon>Metazoa</taxon>
        <taxon>Spiralia</taxon>
        <taxon>Lophotrochozoa</taxon>
        <taxon>Mollusca</taxon>
        <taxon>Cephalopoda</taxon>
        <taxon>Coleoidea</taxon>
        <taxon>Octopodiformes</taxon>
        <taxon>Octopoda</taxon>
        <taxon>Incirrata</taxon>
        <taxon>Octopodidae</taxon>
        <taxon>Octopus</taxon>
    </lineage>
</organism>
<dbReference type="Proteomes" id="UP001162480">
    <property type="component" value="Chromosome 21"/>
</dbReference>
<proteinExistence type="predicted"/>
<protein>
    <submittedName>
        <fullName evidence="1">Uncharacterized protein</fullName>
    </submittedName>
</protein>
<accession>A0AA36BR53</accession>
<keyword evidence="2" id="KW-1185">Reference proteome</keyword>
<reference evidence="1" key="1">
    <citation type="submission" date="2023-08" db="EMBL/GenBank/DDBJ databases">
        <authorList>
            <person name="Alioto T."/>
            <person name="Alioto T."/>
            <person name="Gomez Garrido J."/>
        </authorList>
    </citation>
    <scope>NUCLEOTIDE SEQUENCE</scope>
</reference>
<evidence type="ECO:0000313" key="2">
    <source>
        <dbReference type="Proteomes" id="UP001162480"/>
    </source>
</evidence>
<sequence>MLAERLSYVANALQRQNDHFSASSHIYLEEDVLIMGDGLHTHTLMPTLAWLCSRTKCQRSNLYKMAFSKKEEK</sequence>
<gene>
    <name evidence="1" type="ORF">OCTVUL_1B031380</name>
</gene>
<name>A0AA36BR53_OCTVU</name>
<dbReference type="AlphaFoldDB" id="A0AA36BR53"/>
<evidence type="ECO:0000313" key="1">
    <source>
        <dbReference type="EMBL" id="CAI9738197.1"/>
    </source>
</evidence>